<gene>
    <name evidence="8" type="ORF">B5V02_01035</name>
</gene>
<comment type="subcellular location">
    <subcellularLocation>
        <location evidence="1">Cell membrane</location>
        <topology evidence="1">Multi-pass membrane protein</topology>
    </subcellularLocation>
</comment>
<feature type="transmembrane region" description="Helical" evidence="7">
    <location>
        <begin position="170"/>
        <end position="192"/>
    </location>
</feature>
<dbReference type="OrthoDB" id="7356923at2"/>
<evidence type="ECO:0000256" key="1">
    <source>
        <dbReference type="ARBA" id="ARBA00004651"/>
    </source>
</evidence>
<feature type="transmembrane region" description="Helical" evidence="7">
    <location>
        <begin position="12"/>
        <end position="32"/>
    </location>
</feature>
<evidence type="ECO:0000256" key="6">
    <source>
        <dbReference type="ARBA" id="ARBA00023136"/>
    </source>
</evidence>
<protein>
    <submittedName>
        <fullName evidence="8">Sugar transporter</fullName>
    </submittedName>
</protein>
<feature type="transmembrane region" description="Helical" evidence="7">
    <location>
        <begin position="78"/>
        <end position="99"/>
    </location>
</feature>
<feature type="transmembrane region" description="Helical" evidence="7">
    <location>
        <begin position="351"/>
        <end position="371"/>
    </location>
</feature>
<feature type="transmembrane region" description="Helical" evidence="7">
    <location>
        <begin position="111"/>
        <end position="132"/>
    </location>
</feature>
<keyword evidence="6 7" id="KW-0472">Membrane</keyword>
<evidence type="ECO:0000313" key="9">
    <source>
        <dbReference type="Proteomes" id="UP000248616"/>
    </source>
</evidence>
<keyword evidence="4 7" id="KW-0812">Transmembrane</keyword>
<feature type="transmembrane region" description="Helical" evidence="7">
    <location>
        <begin position="38"/>
        <end position="57"/>
    </location>
</feature>
<evidence type="ECO:0000256" key="5">
    <source>
        <dbReference type="ARBA" id="ARBA00022989"/>
    </source>
</evidence>
<dbReference type="InterPro" id="IPR050833">
    <property type="entry name" value="Poly_Biosynth_Transport"/>
</dbReference>
<organism evidence="8 9">
    <name type="scientific">Mesorhizobium kowhaii</name>
    <dbReference type="NCBI Taxonomy" id="1300272"/>
    <lineage>
        <taxon>Bacteria</taxon>
        <taxon>Pseudomonadati</taxon>
        <taxon>Pseudomonadota</taxon>
        <taxon>Alphaproteobacteria</taxon>
        <taxon>Hyphomicrobiales</taxon>
        <taxon>Phyllobacteriaceae</taxon>
        <taxon>Mesorhizobium</taxon>
    </lineage>
</organism>
<comment type="similarity">
    <text evidence="2">Belongs to the polysaccharide synthase family.</text>
</comment>
<dbReference type="RefSeq" id="WP_111542425.1">
    <property type="nucleotide sequence ID" value="NZ_MZXV01000009.1"/>
</dbReference>
<feature type="transmembrane region" description="Helical" evidence="7">
    <location>
        <begin position="409"/>
        <end position="432"/>
    </location>
</feature>
<feature type="transmembrane region" description="Helical" evidence="7">
    <location>
        <begin position="318"/>
        <end position="339"/>
    </location>
</feature>
<evidence type="ECO:0000313" key="8">
    <source>
        <dbReference type="EMBL" id="PZV40393.1"/>
    </source>
</evidence>
<keyword evidence="3" id="KW-1003">Cell membrane</keyword>
<reference evidence="9" key="1">
    <citation type="submission" date="2017-03" db="EMBL/GenBank/DDBJ databases">
        <authorList>
            <person name="Safronova V.I."/>
            <person name="Sazanova A.L."/>
            <person name="Chirak E.R."/>
        </authorList>
    </citation>
    <scope>NUCLEOTIDE SEQUENCE [LARGE SCALE GENOMIC DNA]</scope>
    <source>
        <strain evidence="9">Ach-343</strain>
    </source>
</reference>
<accession>A0A2W7CUM0</accession>
<evidence type="ECO:0000256" key="7">
    <source>
        <dbReference type="SAM" id="Phobius"/>
    </source>
</evidence>
<feature type="transmembrane region" description="Helical" evidence="7">
    <location>
        <begin position="144"/>
        <end position="164"/>
    </location>
</feature>
<sequence length="485" mass="51988">MLSVKRALLMSVGERYVLLVTNFATAALVSRILTPQEIGVSVIGMAIMATALSLREFSSSSFLIQREELSREDIRSAFTVMFILTGVIAATLVVASPFLASFYSEPNLVPYFRVISVCLFLDTSFTLINALLRREMSFGKIAAIDITGAVANSAATIALALAGFSYMSFAWGWLIGSGLAAGLALALCPHFWMFRPSLANWRGMISFGGYNGVITMLFRIFDALPLLLLGRVVSPNAAALFSRTLWIGQIPDKLVIGGAVAVVLPAFSAEVRQGRDLKRPYLAALSLITALHWPALLVLSVLAYPIVDIVLGHQWTEAAPLVQVVAIALLFSFSFELNYPVMVALGAIRDLFIRALIVFPFSGILLSVAVVFGGLQAAAWCMLVTVPFQACIALSFVRRRLGLKRRDIAAALWKSAVVAFASAAPPLAAIGISSSGFGLSNMEAAAAALSAFGGWSAGLIITRHPLLDEIIKIFPALRRARVSVG</sequence>
<dbReference type="PANTHER" id="PTHR30250:SF10">
    <property type="entry name" value="LIPOPOLYSACCHARIDE BIOSYNTHESIS PROTEIN WZXC"/>
    <property type="match status" value="1"/>
</dbReference>
<feature type="transmembrane region" description="Helical" evidence="7">
    <location>
        <begin position="281"/>
        <end position="306"/>
    </location>
</feature>
<keyword evidence="8" id="KW-0762">Sugar transport</keyword>
<name>A0A2W7CUM0_9HYPH</name>
<feature type="transmembrane region" description="Helical" evidence="7">
    <location>
        <begin position="377"/>
        <end position="397"/>
    </location>
</feature>
<dbReference type="AlphaFoldDB" id="A0A2W7CUM0"/>
<dbReference type="GO" id="GO:0005886">
    <property type="term" value="C:plasma membrane"/>
    <property type="evidence" value="ECO:0007669"/>
    <property type="project" value="UniProtKB-SubCell"/>
</dbReference>
<feature type="transmembrane region" description="Helical" evidence="7">
    <location>
        <begin position="253"/>
        <end position="269"/>
    </location>
</feature>
<dbReference type="Pfam" id="PF13440">
    <property type="entry name" value="Polysacc_synt_3"/>
    <property type="match status" value="1"/>
</dbReference>
<comment type="caution">
    <text evidence="8">The sequence shown here is derived from an EMBL/GenBank/DDBJ whole genome shotgun (WGS) entry which is preliminary data.</text>
</comment>
<dbReference type="PANTHER" id="PTHR30250">
    <property type="entry name" value="PST FAMILY PREDICTED COLANIC ACID TRANSPORTER"/>
    <property type="match status" value="1"/>
</dbReference>
<keyword evidence="8" id="KW-0813">Transport</keyword>
<proteinExistence type="inferred from homology"/>
<feature type="transmembrane region" description="Helical" evidence="7">
    <location>
        <begin position="444"/>
        <end position="462"/>
    </location>
</feature>
<feature type="transmembrane region" description="Helical" evidence="7">
    <location>
        <begin position="213"/>
        <end position="233"/>
    </location>
</feature>
<dbReference type="Proteomes" id="UP000248616">
    <property type="component" value="Unassembled WGS sequence"/>
</dbReference>
<evidence type="ECO:0000256" key="2">
    <source>
        <dbReference type="ARBA" id="ARBA00007430"/>
    </source>
</evidence>
<dbReference type="EMBL" id="MZXV01000009">
    <property type="protein sequence ID" value="PZV40393.1"/>
    <property type="molecule type" value="Genomic_DNA"/>
</dbReference>
<evidence type="ECO:0000256" key="3">
    <source>
        <dbReference type="ARBA" id="ARBA00022475"/>
    </source>
</evidence>
<evidence type="ECO:0000256" key="4">
    <source>
        <dbReference type="ARBA" id="ARBA00022692"/>
    </source>
</evidence>
<keyword evidence="5 7" id="KW-1133">Transmembrane helix</keyword>
<keyword evidence="9" id="KW-1185">Reference proteome</keyword>